<protein>
    <recommendedName>
        <fullName evidence="1">Peptidase M15C domain-containing protein</fullName>
    </recommendedName>
</protein>
<feature type="non-terminal residue" evidence="2">
    <location>
        <position position="1"/>
    </location>
</feature>
<evidence type="ECO:0000259" key="1">
    <source>
        <dbReference type="Pfam" id="PF13539"/>
    </source>
</evidence>
<dbReference type="Gene3D" id="3.30.1380.10">
    <property type="match status" value="1"/>
</dbReference>
<accession>X0VXV2</accession>
<dbReference type="EMBL" id="BARS01038496">
    <property type="protein sequence ID" value="GAG23279.1"/>
    <property type="molecule type" value="Genomic_DNA"/>
</dbReference>
<sequence length="72" mass="8837">KKVTSKDGYNKKSNHQFWFAMDIWVMRFKGKHFTWESKDMKPYEILGKFWMEKLGGTWGGVWERRDYGHFEL</sequence>
<dbReference type="SUPFAM" id="SSF55166">
    <property type="entry name" value="Hedgehog/DD-peptidase"/>
    <property type="match status" value="1"/>
</dbReference>
<evidence type="ECO:0000313" key="2">
    <source>
        <dbReference type="EMBL" id="GAG23279.1"/>
    </source>
</evidence>
<gene>
    <name evidence="2" type="ORF">S01H1_58900</name>
</gene>
<dbReference type="Pfam" id="PF13539">
    <property type="entry name" value="Peptidase_M15_4"/>
    <property type="match status" value="1"/>
</dbReference>
<comment type="caution">
    <text evidence="2">The sequence shown here is derived from an EMBL/GenBank/DDBJ whole genome shotgun (WGS) entry which is preliminary data.</text>
</comment>
<organism evidence="2">
    <name type="scientific">marine sediment metagenome</name>
    <dbReference type="NCBI Taxonomy" id="412755"/>
    <lineage>
        <taxon>unclassified sequences</taxon>
        <taxon>metagenomes</taxon>
        <taxon>ecological metagenomes</taxon>
    </lineage>
</organism>
<feature type="domain" description="Peptidase M15C" evidence="1">
    <location>
        <begin position="10"/>
        <end position="72"/>
    </location>
</feature>
<dbReference type="InterPro" id="IPR009045">
    <property type="entry name" value="Zn_M74/Hedgehog-like"/>
</dbReference>
<name>X0VXV2_9ZZZZ</name>
<proteinExistence type="predicted"/>
<dbReference type="InterPro" id="IPR039561">
    <property type="entry name" value="Peptidase_M15C"/>
</dbReference>
<dbReference type="AlphaFoldDB" id="X0VXV2"/>
<dbReference type="GO" id="GO:0008233">
    <property type="term" value="F:peptidase activity"/>
    <property type="evidence" value="ECO:0007669"/>
    <property type="project" value="InterPro"/>
</dbReference>
<reference evidence="2" key="1">
    <citation type="journal article" date="2014" name="Front. Microbiol.">
        <title>High frequency of phylogenetically diverse reductive dehalogenase-homologous genes in deep subseafloor sedimentary metagenomes.</title>
        <authorList>
            <person name="Kawai M."/>
            <person name="Futagami T."/>
            <person name="Toyoda A."/>
            <person name="Takaki Y."/>
            <person name="Nishi S."/>
            <person name="Hori S."/>
            <person name="Arai W."/>
            <person name="Tsubouchi T."/>
            <person name="Morono Y."/>
            <person name="Uchiyama I."/>
            <person name="Ito T."/>
            <person name="Fujiyama A."/>
            <person name="Inagaki F."/>
            <person name="Takami H."/>
        </authorList>
    </citation>
    <scope>NUCLEOTIDE SEQUENCE</scope>
    <source>
        <strain evidence="2">Expedition CK06-06</strain>
    </source>
</reference>